<evidence type="ECO:0000256" key="2">
    <source>
        <dbReference type="ARBA" id="ARBA00023125"/>
    </source>
</evidence>
<dbReference type="InterPro" id="IPR018062">
    <property type="entry name" value="HTH_AraC-typ_CS"/>
</dbReference>
<reference evidence="5 6" key="2">
    <citation type="submission" date="2018-05" db="EMBL/GenBank/DDBJ databases">
        <authorList>
            <person name="Lanie J.A."/>
            <person name="Ng W.-L."/>
            <person name="Kazmierczak K.M."/>
            <person name="Andrzejewski T.M."/>
            <person name="Davidsen T.M."/>
            <person name="Wayne K.J."/>
            <person name="Tettelin H."/>
            <person name="Glass J.I."/>
            <person name="Rusch D."/>
            <person name="Podicherti R."/>
            <person name="Tsui H.-C.T."/>
            <person name="Winkler M.E."/>
        </authorList>
    </citation>
    <scope>NUCLEOTIDE SEQUENCE [LARGE SCALE GENOMIC DNA]</scope>
    <source>
        <strain evidence="5 6">C305</strain>
    </source>
</reference>
<dbReference type="EMBL" id="QFRJ01000020">
    <property type="protein sequence ID" value="PWH81280.1"/>
    <property type="molecule type" value="Genomic_DNA"/>
</dbReference>
<dbReference type="RefSeq" id="WP_109360760.1">
    <property type="nucleotide sequence ID" value="NZ_QFRJ01000020.1"/>
</dbReference>
<dbReference type="Proteomes" id="UP000245370">
    <property type="component" value="Unassembled WGS sequence"/>
</dbReference>
<dbReference type="GO" id="GO:0043565">
    <property type="term" value="F:sequence-specific DNA binding"/>
    <property type="evidence" value="ECO:0007669"/>
    <property type="project" value="InterPro"/>
</dbReference>
<keyword evidence="1" id="KW-0805">Transcription regulation</keyword>
<dbReference type="OrthoDB" id="2666928at2"/>
<dbReference type="PROSITE" id="PS01124">
    <property type="entry name" value="HTH_ARAC_FAMILY_2"/>
    <property type="match status" value="1"/>
</dbReference>
<dbReference type="Pfam" id="PF12833">
    <property type="entry name" value="HTH_18"/>
    <property type="match status" value="1"/>
</dbReference>
<evidence type="ECO:0000313" key="5">
    <source>
        <dbReference type="EMBL" id="PWH81280.1"/>
    </source>
</evidence>
<name>A0A2U2X0J0_9FLAO</name>
<evidence type="ECO:0000259" key="4">
    <source>
        <dbReference type="PROSITE" id="PS01124"/>
    </source>
</evidence>
<dbReference type="SMART" id="SM00342">
    <property type="entry name" value="HTH_ARAC"/>
    <property type="match status" value="1"/>
</dbReference>
<gene>
    <name evidence="5" type="ORF">DIT68_15620</name>
</gene>
<dbReference type="InterPro" id="IPR009057">
    <property type="entry name" value="Homeodomain-like_sf"/>
</dbReference>
<evidence type="ECO:0000313" key="6">
    <source>
        <dbReference type="Proteomes" id="UP000245370"/>
    </source>
</evidence>
<sequence length="277" mass="31612">MSELLQIFKVEKEESKTSGINNEAPKSQGFEELLIGISGEIEHFIDFKTTNITAPFISFITKGKVHRVTPKPDNGAYEIWKIQFKSELIPESTFQLYSLYHGEANLKLNSGTCFSRLVTVCEMMAEEANRENPSYAILKQLLSLLFTIIEHEKRKLDKSKVALEKTQNIAFGNFLNILEENFHKPLSVEFYADKLAMSTRNLNLICQEILEQSVSEIIDTRKLIEAKNLLISTDKNIADIAYDLGYNENAYFSSVFKKKSGQSPTEFRNEMKKLLSS</sequence>
<comment type="caution">
    <text evidence="5">The sequence shown here is derived from an EMBL/GenBank/DDBJ whole genome shotgun (WGS) entry which is preliminary data.</text>
</comment>
<dbReference type="SUPFAM" id="SSF46689">
    <property type="entry name" value="Homeodomain-like"/>
    <property type="match status" value="1"/>
</dbReference>
<reference evidence="5 6" key="1">
    <citation type="submission" date="2018-05" db="EMBL/GenBank/DDBJ databases">
        <title>Brumimicrobium oceani sp. nov., isolated from coastal sediment.</title>
        <authorList>
            <person name="Kou Y."/>
        </authorList>
    </citation>
    <scope>NUCLEOTIDE SEQUENCE [LARGE SCALE GENOMIC DNA]</scope>
    <source>
        <strain evidence="5 6">C305</strain>
    </source>
</reference>
<keyword evidence="2" id="KW-0238">DNA-binding</keyword>
<dbReference type="InterPro" id="IPR020449">
    <property type="entry name" value="Tscrpt_reg_AraC-type_HTH"/>
</dbReference>
<evidence type="ECO:0000256" key="3">
    <source>
        <dbReference type="ARBA" id="ARBA00023163"/>
    </source>
</evidence>
<dbReference type="GO" id="GO:0003700">
    <property type="term" value="F:DNA-binding transcription factor activity"/>
    <property type="evidence" value="ECO:0007669"/>
    <property type="project" value="InterPro"/>
</dbReference>
<dbReference type="AlphaFoldDB" id="A0A2U2X0J0"/>
<keyword evidence="6" id="KW-1185">Reference proteome</keyword>
<dbReference type="PRINTS" id="PR00032">
    <property type="entry name" value="HTHARAC"/>
</dbReference>
<dbReference type="PANTHER" id="PTHR43280">
    <property type="entry name" value="ARAC-FAMILY TRANSCRIPTIONAL REGULATOR"/>
    <property type="match status" value="1"/>
</dbReference>
<accession>A0A2U2X0J0</accession>
<proteinExistence type="predicted"/>
<protein>
    <submittedName>
        <fullName evidence="5">AraC family transcriptional regulator</fullName>
    </submittedName>
</protein>
<dbReference type="PANTHER" id="PTHR43280:SF32">
    <property type="entry name" value="TRANSCRIPTIONAL REGULATORY PROTEIN"/>
    <property type="match status" value="1"/>
</dbReference>
<dbReference type="InterPro" id="IPR018060">
    <property type="entry name" value="HTH_AraC"/>
</dbReference>
<evidence type="ECO:0000256" key="1">
    <source>
        <dbReference type="ARBA" id="ARBA00023015"/>
    </source>
</evidence>
<dbReference type="InterPro" id="IPR037923">
    <property type="entry name" value="HTH-like"/>
</dbReference>
<feature type="domain" description="HTH araC/xylS-type" evidence="4">
    <location>
        <begin position="172"/>
        <end position="270"/>
    </location>
</feature>
<dbReference type="Gene3D" id="1.10.10.60">
    <property type="entry name" value="Homeodomain-like"/>
    <property type="match status" value="1"/>
</dbReference>
<dbReference type="SUPFAM" id="SSF51215">
    <property type="entry name" value="Regulatory protein AraC"/>
    <property type="match status" value="1"/>
</dbReference>
<organism evidence="5 6">
    <name type="scientific">Brumimicrobium oceani</name>
    <dbReference type="NCBI Taxonomy" id="2100725"/>
    <lineage>
        <taxon>Bacteria</taxon>
        <taxon>Pseudomonadati</taxon>
        <taxon>Bacteroidota</taxon>
        <taxon>Flavobacteriia</taxon>
        <taxon>Flavobacteriales</taxon>
        <taxon>Crocinitomicaceae</taxon>
        <taxon>Brumimicrobium</taxon>
    </lineage>
</organism>
<dbReference type="PROSITE" id="PS00041">
    <property type="entry name" value="HTH_ARAC_FAMILY_1"/>
    <property type="match status" value="1"/>
</dbReference>
<keyword evidence="3" id="KW-0804">Transcription</keyword>